<dbReference type="Gene3D" id="3.40.50.850">
    <property type="entry name" value="Isochorismatase-like"/>
    <property type="match status" value="1"/>
</dbReference>
<reference evidence="3 4" key="1">
    <citation type="submission" date="2019-06" db="EMBL/GenBank/DDBJ databases">
        <title>Analysis of the biodiversity of Brassica napus bacterial endophytes for the selection of potential efficient biofertilizers for rapeseed crops.</title>
        <authorList>
            <person name="Jimenez-Gomez A."/>
            <person name="Saati-Santamaria Z."/>
            <person name="Menendez E."/>
            <person name="Rivas R."/>
            <person name="Mateos P.F."/>
            <person name="Velazquez E."/>
            <person name="Garcia-Fraile P."/>
        </authorList>
    </citation>
    <scope>NUCLEOTIDE SEQUENCE [LARGE SCALE GENOMIC DNA]</scope>
    <source>
        <strain evidence="3 4">CDVBN10</strain>
    </source>
</reference>
<organism evidence="3 4">
    <name type="scientific">Pseudomonas brassicacearum subsp. neoaurantiaca</name>
    <dbReference type="NCBI Taxonomy" id="494916"/>
    <lineage>
        <taxon>Bacteria</taxon>
        <taxon>Pseudomonadati</taxon>
        <taxon>Pseudomonadota</taxon>
        <taxon>Gammaproteobacteria</taxon>
        <taxon>Pseudomonadales</taxon>
        <taxon>Pseudomonadaceae</taxon>
        <taxon>Pseudomonas</taxon>
    </lineage>
</organism>
<dbReference type="InterPro" id="IPR000868">
    <property type="entry name" value="Isochorismatase-like_dom"/>
</dbReference>
<gene>
    <name evidence="3" type="ORF">FHK92_25010</name>
</gene>
<feature type="domain" description="Isochorismatase-like" evidence="2">
    <location>
        <begin position="5"/>
        <end position="168"/>
    </location>
</feature>
<evidence type="ECO:0000256" key="1">
    <source>
        <dbReference type="ARBA" id="ARBA00022801"/>
    </source>
</evidence>
<comment type="caution">
    <text evidence="3">The sequence shown here is derived from an EMBL/GenBank/DDBJ whole genome shotgun (WGS) entry which is preliminary data.</text>
</comment>
<keyword evidence="1 3" id="KW-0378">Hydrolase</keyword>
<sequence length="224" mass="24925">MNTETAILLVDLQKEDQFALARFEQVIKNAASVIDAARSLNIPLFYTRHINDAHGCDLMLGEPVDGLGRPTTYLAGTAAVEILDELAPRAGDVVIDKHRYSAFHGTRLAQMLGRRGIKRLVVMGVLTDVCVMTSVFDAYQRDFQVTVVADACTATTTAAHYSALMILSNWIYGLEIFSAQQLLRRWWNQPAVSLHTATPDHLAFLPEAFVEAIEHLESRLVNER</sequence>
<protein>
    <submittedName>
        <fullName evidence="3">Cysteine hydrolase</fullName>
    </submittedName>
</protein>
<evidence type="ECO:0000259" key="2">
    <source>
        <dbReference type="Pfam" id="PF00857"/>
    </source>
</evidence>
<dbReference type="EMBL" id="VDLV01000055">
    <property type="protein sequence ID" value="MBA1381011.1"/>
    <property type="molecule type" value="Genomic_DNA"/>
</dbReference>
<dbReference type="AlphaFoldDB" id="A0A7V8UG97"/>
<dbReference type="InterPro" id="IPR050272">
    <property type="entry name" value="Isochorismatase-like_hydrls"/>
</dbReference>
<dbReference type="Pfam" id="PF00857">
    <property type="entry name" value="Isochorismatase"/>
    <property type="match status" value="1"/>
</dbReference>
<dbReference type="RefSeq" id="WP_181290333.1">
    <property type="nucleotide sequence ID" value="NZ_VDLV01000055.1"/>
</dbReference>
<dbReference type="GO" id="GO:0016787">
    <property type="term" value="F:hydrolase activity"/>
    <property type="evidence" value="ECO:0007669"/>
    <property type="project" value="UniProtKB-KW"/>
</dbReference>
<evidence type="ECO:0000313" key="4">
    <source>
        <dbReference type="Proteomes" id="UP000572407"/>
    </source>
</evidence>
<dbReference type="PANTHER" id="PTHR43540">
    <property type="entry name" value="PEROXYUREIDOACRYLATE/UREIDOACRYLATE AMIDOHYDROLASE-RELATED"/>
    <property type="match status" value="1"/>
</dbReference>
<dbReference type="InterPro" id="IPR036380">
    <property type="entry name" value="Isochorismatase-like_sf"/>
</dbReference>
<dbReference type="Proteomes" id="UP000572407">
    <property type="component" value="Unassembled WGS sequence"/>
</dbReference>
<proteinExistence type="predicted"/>
<name>A0A7V8UG97_9PSED</name>
<dbReference type="SUPFAM" id="SSF52499">
    <property type="entry name" value="Isochorismatase-like hydrolases"/>
    <property type="match status" value="1"/>
</dbReference>
<accession>A0A7V8UG97</accession>
<evidence type="ECO:0000313" key="3">
    <source>
        <dbReference type="EMBL" id="MBA1381011.1"/>
    </source>
</evidence>
<dbReference type="PANTHER" id="PTHR43540:SF6">
    <property type="entry name" value="ISOCHORISMATASE-LIKE DOMAIN-CONTAINING PROTEIN"/>
    <property type="match status" value="1"/>
</dbReference>
<dbReference type="CDD" id="cd00431">
    <property type="entry name" value="cysteine_hydrolases"/>
    <property type="match status" value="1"/>
</dbReference>